<dbReference type="EMBL" id="CATOUU010000109">
    <property type="protein sequence ID" value="CAI9916759.1"/>
    <property type="molecule type" value="Genomic_DNA"/>
</dbReference>
<dbReference type="EMBL" id="CAXDID020000461">
    <property type="protein sequence ID" value="CAL6093903.1"/>
    <property type="molecule type" value="Genomic_DNA"/>
</dbReference>
<evidence type="ECO:0000313" key="1">
    <source>
        <dbReference type="EMBL" id="CAI9916759.1"/>
    </source>
</evidence>
<reference evidence="3 5" key="2">
    <citation type="submission" date="2024-07" db="EMBL/GenBank/DDBJ databases">
        <authorList>
            <person name="Akdeniz Z."/>
        </authorList>
    </citation>
    <scope>NUCLEOTIDE SEQUENCE [LARGE SCALE GENOMIC DNA]</scope>
</reference>
<dbReference type="EMBL" id="CATOUU010000783">
    <property type="protein sequence ID" value="CAI9947926.1"/>
    <property type="molecule type" value="Genomic_DNA"/>
</dbReference>
<comment type="caution">
    <text evidence="1">The sequence shown here is derived from an EMBL/GenBank/DDBJ whole genome shotgun (WGS) entry which is preliminary data.</text>
</comment>
<dbReference type="Proteomes" id="UP001642409">
    <property type="component" value="Unassembled WGS sequence"/>
</dbReference>
<organism evidence="1">
    <name type="scientific">Hexamita inflata</name>
    <dbReference type="NCBI Taxonomy" id="28002"/>
    <lineage>
        <taxon>Eukaryota</taxon>
        <taxon>Metamonada</taxon>
        <taxon>Diplomonadida</taxon>
        <taxon>Hexamitidae</taxon>
        <taxon>Hexamitinae</taxon>
        <taxon>Hexamita</taxon>
    </lineage>
</organism>
<gene>
    <name evidence="2" type="ORF">HINF_LOCUS35571</name>
    <name evidence="1" type="ORF">HINF_LOCUS4404</name>
    <name evidence="3" type="ORF">HINF_LOCUS67214</name>
    <name evidence="4" type="ORF">HINF_LOCUS72477</name>
</gene>
<evidence type="ECO:0000313" key="2">
    <source>
        <dbReference type="EMBL" id="CAI9947926.1"/>
    </source>
</evidence>
<accession>A0AA86NBR3</accession>
<dbReference type="EMBL" id="CAXDID020000575">
    <property type="protein sequence ID" value="CAL6103990.1"/>
    <property type="molecule type" value="Genomic_DNA"/>
</dbReference>
<sequence>MIGTVHQFTISACKLLNLEYQKGIENTIIQCLSESNVALASKIWFDLSYQMKKSVPVLKNYFEKVYVRYFRQYESKEDSQDTAQYINVVKISDVSAFPDLNVSFNPFGPYTKAIGQDEQKMIEKITEDNLKADYLILQKEICRNLHWRKQVMRVFRQLERIHAAKNQSLICMSISE</sequence>
<keyword evidence="5" id="KW-1185">Reference proteome</keyword>
<dbReference type="AlphaFoldDB" id="A0AA86NBR3"/>
<evidence type="ECO:0000313" key="3">
    <source>
        <dbReference type="EMBL" id="CAL6093903.1"/>
    </source>
</evidence>
<evidence type="ECO:0000313" key="5">
    <source>
        <dbReference type="Proteomes" id="UP001642409"/>
    </source>
</evidence>
<evidence type="ECO:0000313" key="4">
    <source>
        <dbReference type="EMBL" id="CAL6103990.1"/>
    </source>
</evidence>
<protein>
    <submittedName>
        <fullName evidence="3">Hypothetical_protein</fullName>
    </submittedName>
</protein>
<name>A0AA86NBR3_9EUKA</name>
<proteinExistence type="predicted"/>
<reference evidence="1" key="1">
    <citation type="submission" date="2023-06" db="EMBL/GenBank/DDBJ databases">
        <authorList>
            <person name="Kurt Z."/>
        </authorList>
    </citation>
    <scope>NUCLEOTIDE SEQUENCE</scope>
</reference>